<dbReference type="EMBL" id="CAJVCE010000028">
    <property type="protein sequence ID" value="CAG7656181.1"/>
    <property type="molecule type" value="Genomic_DNA"/>
</dbReference>
<evidence type="ECO:0000313" key="3">
    <source>
        <dbReference type="Proteomes" id="UP000730618"/>
    </source>
</evidence>
<keyword evidence="2" id="KW-0560">Oxidoreductase</keyword>
<feature type="domain" description="NAD-dependent epimerase/dehydratase" evidence="1">
    <location>
        <begin position="8"/>
        <end position="223"/>
    </location>
</feature>
<gene>
    <name evidence="2" type="primary">fcf1</name>
    <name evidence="2" type="ORF">PAECIP111802_06326</name>
</gene>
<dbReference type="InterPro" id="IPR050177">
    <property type="entry name" value="Lipid_A_modif_metabolic_enz"/>
</dbReference>
<dbReference type="PANTHER" id="PTHR43245:SF13">
    <property type="entry name" value="UDP-D-APIOSE_UDP-D-XYLOSE SYNTHASE 2"/>
    <property type="match status" value="1"/>
</dbReference>
<dbReference type="PANTHER" id="PTHR43245">
    <property type="entry name" value="BIFUNCTIONAL POLYMYXIN RESISTANCE PROTEIN ARNA"/>
    <property type="match status" value="1"/>
</dbReference>
<keyword evidence="3" id="KW-1185">Reference proteome</keyword>
<dbReference type="InterPro" id="IPR001509">
    <property type="entry name" value="Epimerase_deHydtase"/>
</dbReference>
<dbReference type="EC" id="1.1.1.266" evidence="2"/>
<evidence type="ECO:0000259" key="1">
    <source>
        <dbReference type="Pfam" id="PF01370"/>
    </source>
</evidence>
<protein>
    <submittedName>
        <fullName evidence="2">dTDP-4-dehydro-6-deoxyglucose reductase</fullName>
        <ecNumber evidence="2">1.1.1.266</ecNumber>
    </submittedName>
</protein>
<proteinExistence type="predicted"/>
<comment type="caution">
    <text evidence="2">The sequence shown here is derived from an EMBL/GenBank/DDBJ whole genome shotgun (WGS) entry which is preliminary data.</text>
</comment>
<dbReference type="Pfam" id="PF01370">
    <property type="entry name" value="Epimerase"/>
    <property type="match status" value="1"/>
</dbReference>
<dbReference type="GO" id="GO:0050573">
    <property type="term" value="F:dTDP-4-dehydro-6-deoxyglucose reductase activity"/>
    <property type="evidence" value="ECO:0007669"/>
    <property type="project" value="UniProtKB-EC"/>
</dbReference>
<organism evidence="2 3">
    <name type="scientific">Paenibacillus allorhizosphaerae</name>
    <dbReference type="NCBI Taxonomy" id="2849866"/>
    <lineage>
        <taxon>Bacteria</taxon>
        <taxon>Bacillati</taxon>
        <taxon>Bacillota</taxon>
        <taxon>Bacilli</taxon>
        <taxon>Bacillales</taxon>
        <taxon>Paenibacillaceae</taxon>
        <taxon>Paenibacillus</taxon>
    </lineage>
</organism>
<evidence type="ECO:0000313" key="2">
    <source>
        <dbReference type="EMBL" id="CAG7656181.1"/>
    </source>
</evidence>
<sequence>MDKFDNIFFTGYSGFLGQDILKYLMLKQSINNKITLMGRNCIGTYNRWIHLDFMQELPSIPSMEGENILIHYSALLPNNNNQEYTLFMENEKRFLEKCYDSGITDIVYASTGGVYGFSLRSNCEESSVNPSEIYSKYKRDIEKLIINLWPNNHLILRYFFPFGEGQKRPRLFPNIINKILVNDEIEINGERSGLRFNPVYINDATEAVYRLIMAGNKGTYNIAGREEISLIELVEKLSNLLNRNPRIFFSNQEDMALVGSIDKTLSVNNMLFSTPFDEALIKTVSNRSV</sequence>
<dbReference type="Proteomes" id="UP000730618">
    <property type="component" value="Unassembled WGS sequence"/>
</dbReference>
<reference evidence="2 3" key="1">
    <citation type="submission" date="2021-06" db="EMBL/GenBank/DDBJ databases">
        <authorList>
            <person name="Criscuolo A."/>
        </authorList>
    </citation>
    <scope>NUCLEOTIDE SEQUENCE [LARGE SCALE GENOMIC DNA]</scope>
    <source>
        <strain evidence="3">CIP 111802</strain>
    </source>
</reference>
<accession>A0ABM8VS65</accession>
<dbReference type="RefSeq" id="WP_218102511.1">
    <property type="nucleotide sequence ID" value="NZ_CAJVCE010000028.1"/>
</dbReference>
<name>A0ABM8VS65_9BACL</name>